<protein>
    <submittedName>
        <fullName evidence="2">Uncharacterized protein</fullName>
    </submittedName>
</protein>
<evidence type="ECO:0000256" key="1">
    <source>
        <dbReference type="SAM" id="Phobius"/>
    </source>
</evidence>
<keyword evidence="1" id="KW-0472">Membrane</keyword>
<keyword evidence="1" id="KW-0812">Transmembrane</keyword>
<dbReference type="AlphaFoldDB" id="A0A3S0M9D2"/>
<feature type="transmembrane region" description="Helical" evidence="1">
    <location>
        <begin position="47"/>
        <end position="66"/>
    </location>
</feature>
<sequence>MIVNNFKKITIGEKGVILKFKSKEPKEIPFSEINQIYIKVKKTPIQYVLLFVVVSLSIVLLSLWIFGLTLVAFSPLFLVFVGVIKLYSYKRFVLKIKLKNGSSVIQTIPLRLKHKTIEDITKIRKAILVCVKS</sequence>
<dbReference type="Proteomes" id="UP000280825">
    <property type="component" value="Unassembled WGS sequence"/>
</dbReference>
<organism evidence="2 3">
    <name type="scientific">Flavobacterium bomense</name>
    <dbReference type="NCBI Taxonomy" id="2497483"/>
    <lineage>
        <taxon>Bacteria</taxon>
        <taxon>Pseudomonadati</taxon>
        <taxon>Bacteroidota</taxon>
        <taxon>Flavobacteriia</taxon>
        <taxon>Flavobacteriales</taxon>
        <taxon>Flavobacteriaceae</taxon>
        <taxon>Flavobacterium</taxon>
    </lineage>
</organism>
<gene>
    <name evidence="2" type="ORF">EKL98_15545</name>
</gene>
<feature type="transmembrane region" description="Helical" evidence="1">
    <location>
        <begin position="72"/>
        <end position="89"/>
    </location>
</feature>
<name>A0A3S0M9D2_9FLAO</name>
<dbReference type="EMBL" id="RYDJ01000064">
    <property type="protein sequence ID" value="RTY99472.1"/>
    <property type="molecule type" value="Genomic_DNA"/>
</dbReference>
<keyword evidence="3" id="KW-1185">Reference proteome</keyword>
<proteinExistence type="predicted"/>
<keyword evidence="1" id="KW-1133">Transmembrane helix</keyword>
<evidence type="ECO:0000313" key="3">
    <source>
        <dbReference type="Proteomes" id="UP000280825"/>
    </source>
</evidence>
<comment type="caution">
    <text evidence="2">The sequence shown here is derived from an EMBL/GenBank/DDBJ whole genome shotgun (WGS) entry which is preliminary data.</text>
</comment>
<dbReference type="RefSeq" id="WP_148104428.1">
    <property type="nucleotide sequence ID" value="NZ_RYDJ01000064.1"/>
</dbReference>
<evidence type="ECO:0000313" key="2">
    <source>
        <dbReference type="EMBL" id="RTY99472.1"/>
    </source>
</evidence>
<reference evidence="2 3" key="1">
    <citation type="submission" date="2018-12" db="EMBL/GenBank/DDBJ databases">
        <title>Flavobacterium sp. nov., isolated from glacier ice.</title>
        <authorList>
            <person name="Liu Q."/>
            <person name="Xin Y.-H."/>
        </authorList>
    </citation>
    <scope>NUCLEOTIDE SEQUENCE [LARGE SCALE GENOMIC DNA]</scope>
    <source>
        <strain evidence="2 3">RB1N8</strain>
    </source>
</reference>
<accession>A0A3S0M9D2</accession>